<dbReference type="RefSeq" id="WP_062064925.1">
    <property type="nucleotide sequence ID" value="NZ_CP013264.1"/>
</dbReference>
<evidence type="ECO:0000259" key="1">
    <source>
        <dbReference type="PROSITE" id="PS50206"/>
    </source>
</evidence>
<accession>A0A0S3EZS5</accession>
<dbReference type="STRING" id="1332080.ATN00_12120"/>
<dbReference type="Pfam" id="PF09828">
    <property type="entry name" value="ChrB_C"/>
    <property type="match status" value="1"/>
</dbReference>
<organism evidence="2 3">
    <name type="scientific">Sphingobium baderi</name>
    <dbReference type="NCBI Taxonomy" id="1332080"/>
    <lineage>
        <taxon>Bacteria</taxon>
        <taxon>Pseudomonadati</taxon>
        <taxon>Pseudomonadota</taxon>
        <taxon>Alphaproteobacteria</taxon>
        <taxon>Sphingomonadales</taxon>
        <taxon>Sphingomonadaceae</taxon>
        <taxon>Sphingobium</taxon>
    </lineage>
</organism>
<keyword evidence="2" id="KW-0808">Transferase</keyword>
<evidence type="ECO:0000313" key="3">
    <source>
        <dbReference type="Proteomes" id="UP000056968"/>
    </source>
</evidence>
<keyword evidence="3" id="KW-1185">Reference proteome</keyword>
<dbReference type="InterPro" id="IPR018634">
    <property type="entry name" value="ChrB_C"/>
</dbReference>
<dbReference type="InterPro" id="IPR001763">
    <property type="entry name" value="Rhodanese-like_dom"/>
</dbReference>
<dbReference type="GO" id="GO:0016740">
    <property type="term" value="F:transferase activity"/>
    <property type="evidence" value="ECO:0007669"/>
    <property type="project" value="UniProtKB-KW"/>
</dbReference>
<proteinExistence type="predicted"/>
<feature type="domain" description="Rhodanese" evidence="1">
    <location>
        <begin position="18"/>
        <end position="107"/>
    </location>
</feature>
<dbReference type="SUPFAM" id="SSF52821">
    <property type="entry name" value="Rhodanese/Cell cycle control phosphatase"/>
    <property type="match status" value="1"/>
</dbReference>
<dbReference type="Gene3D" id="3.40.250.10">
    <property type="entry name" value="Rhodanese-like domain"/>
    <property type="match status" value="1"/>
</dbReference>
<dbReference type="PROSITE" id="PS50206">
    <property type="entry name" value="RHODANESE_3"/>
    <property type="match status" value="1"/>
</dbReference>
<protein>
    <submittedName>
        <fullName evidence="2">Sulfurtransferase</fullName>
    </submittedName>
</protein>
<gene>
    <name evidence="2" type="ORF">ATN00_12120</name>
</gene>
<dbReference type="AlphaFoldDB" id="A0A0S3EZS5"/>
<reference evidence="2 3" key="1">
    <citation type="submission" date="2015-11" db="EMBL/GenBank/DDBJ databases">
        <title>A Two-component Flavoprotein Monooxygenase System MeaXY Responsible for para-Hydroxylation of 2-Methyl-6-ethylaniline and 2,6-Diethylaniline in Sphingobium baderi DE-13.</title>
        <authorList>
            <person name="Cheng M."/>
            <person name="Meng Q."/>
            <person name="Yang Y."/>
            <person name="Chu C."/>
            <person name="Yan X."/>
            <person name="He J."/>
            <person name="Li S."/>
        </authorList>
    </citation>
    <scope>NUCLEOTIDE SEQUENCE [LARGE SCALE GENOMIC DNA]</scope>
    <source>
        <strain evidence="2 3">DE-13</strain>
    </source>
</reference>
<dbReference type="EMBL" id="CP013264">
    <property type="protein sequence ID" value="ALR20933.1"/>
    <property type="molecule type" value="Genomic_DNA"/>
</dbReference>
<sequence length="284" mass="30782">MPVLNTISSDKFARLIGIPTGPVLVDVRPDDAFAAEPLLVPGTLRRSATDVATWAAAFRGRSAVIACRDGGSLSQGVAARLRHEGVSAEALEDGVAGWAAAGLPMVPETVLPSRDREGRTIWVTRGRPKVDRIACPWLIRRFVDPRAIFLFVPPSEVEGVAERFAAAPFDIEGENILWSHRGDACTFDVMVEAFGLGGYGPLTRLAPIVRGADTGRPDLVPEAAGLLAASLGLSRMFNDDQEQLEAGMLLYDAFFRWCRDATDETHNWVSHQPAKARAKGKVRR</sequence>
<name>A0A0S3EZS5_9SPHN</name>
<dbReference type="KEGG" id="sbd:ATN00_12120"/>
<dbReference type="InterPro" id="IPR036873">
    <property type="entry name" value="Rhodanese-like_dom_sf"/>
</dbReference>
<dbReference type="Proteomes" id="UP000056968">
    <property type="component" value="Chromosome"/>
</dbReference>
<dbReference type="OrthoDB" id="9784302at2"/>
<evidence type="ECO:0000313" key="2">
    <source>
        <dbReference type="EMBL" id="ALR20933.1"/>
    </source>
</evidence>